<dbReference type="EMBL" id="VVIW01000011">
    <property type="protein sequence ID" value="NHZ42177.1"/>
    <property type="molecule type" value="Genomic_DNA"/>
</dbReference>
<evidence type="ECO:0000313" key="9">
    <source>
        <dbReference type="EMBL" id="NHZ42177.1"/>
    </source>
</evidence>
<evidence type="ECO:0000256" key="7">
    <source>
        <dbReference type="SAM" id="SignalP"/>
    </source>
</evidence>
<evidence type="ECO:0000256" key="5">
    <source>
        <dbReference type="PROSITE-ProRule" id="PRU00277"/>
    </source>
</evidence>
<dbReference type="PANTHER" id="PTHR43811">
    <property type="entry name" value="FKBP-TYPE PEPTIDYL-PROLYL CIS-TRANS ISOMERASE FKPA"/>
    <property type="match status" value="1"/>
</dbReference>
<keyword evidence="10" id="KW-1185">Reference proteome</keyword>
<dbReference type="InterPro" id="IPR046357">
    <property type="entry name" value="PPIase_dom_sf"/>
</dbReference>
<dbReference type="PROSITE" id="PS50059">
    <property type="entry name" value="FKBP_PPIASE"/>
    <property type="match status" value="1"/>
</dbReference>
<dbReference type="EC" id="5.2.1.8" evidence="6"/>
<dbReference type="SUPFAM" id="SSF54534">
    <property type="entry name" value="FKBP-like"/>
    <property type="match status" value="1"/>
</dbReference>
<dbReference type="Pfam" id="PF00254">
    <property type="entry name" value="FKBP_C"/>
    <property type="match status" value="1"/>
</dbReference>
<accession>A0ABX0M5K6</accession>
<evidence type="ECO:0000313" key="10">
    <source>
        <dbReference type="Proteomes" id="UP000819052"/>
    </source>
</evidence>
<protein>
    <recommendedName>
        <fullName evidence="6">Peptidyl-prolyl cis-trans isomerase</fullName>
        <ecNumber evidence="6">5.2.1.8</ecNumber>
    </recommendedName>
</protein>
<dbReference type="GO" id="GO:0016853">
    <property type="term" value="F:isomerase activity"/>
    <property type="evidence" value="ECO:0007669"/>
    <property type="project" value="UniProtKB-KW"/>
</dbReference>
<evidence type="ECO:0000256" key="4">
    <source>
        <dbReference type="ARBA" id="ARBA00023235"/>
    </source>
</evidence>
<feature type="chain" id="PRO_5046954044" description="Peptidyl-prolyl cis-trans isomerase" evidence="7">
    <location>
        <begin position="19"/>
        <end position="155"/>
    </location>
</feature>
<feature type="signal peptide" evidence="7">
    <location>
        <begin position="1"/>
        <end position="18"/>
    </location>
</feature>
<keyword evidence="7" id="KW-0732">Signal</keyword>
<dbReference type="InterPro" id="IPR001179">
    <property type="entry name" value="PPIase_FKBP_dom"/>
</dbReference>
<comment type="caution">
    <text evidence="9">The sequence shown here is derived from an EMBL/GenBank/DDBJ whole genome shotgun (WGS) entry which is preliminary data.</text>
</comment>
<name>A0ABX0M5K6_9BURK</name>
<dbReference type="PROSITE" id="PS51257">
    <property type="entry name" value="PROKAR_LIPOPROTEIN"/>
    <property type="match status" value="1"/>
</dbReference>
<comment type="catalytic activity">
    <reaction evidence="1 5 6">
        <text>[protein]-peptidylproline (omega=180) = [protein]-peptidylproline (omega=0)</text>
        <dbReference type="Rhea" id="RHEA:16237"/>
        <dbReference type="Rhea" id="RHEA-COMP:10747"/>
        <dbReference type="Rhea" id="RHEA-COMP:10748"/>
        <dbReference type="ChEBI" id="CHEBI:83833"/>
        <dbReference type="ChEBI" id="CHEBI:83834"/>
        <dbReference type="EC" id="5.2.1.8"/>
    </reaction>
</comment>
<dbReference type="Gene3D" id="3.10.50.40">
    <property type="match status" value="1"/>
</dbReference>
<evidence type="ECO:0000259" key="8">
    <source>
        <dbReference type="PROSITE" id="PS50059"/>
    </source>
</evidence>
<keyword evidence="3 5" id="KW-0697">Rotamase</keyword>
<evidence type="ECO:0000256" key="1">
    <source>
        <dbReference type="ARBA" id="ARBA00000971"/>
    </source>
</evidence>
<comment type="similarity">
    <text evidence="2 6">Belongs to the FKBP-type PPIase family.</text>
</comment>
<proteinExistence type="inferred from homology"/>
<evidence type="ECO:0000256" key="3">
    <source>
        <dbReference type="ARBA" id="ARBA00023110"/>
    </source>
</evidence>
<evidence type="ECO:0000256" key="6">
    <source>
        <dbReference type="RuleBase" id="RU003915"/>
    </source>
</evidence>
<dbReference type="RefSeq" id="WP_167077975.1">
    <property type="nucleotide sequence ID" value="NZ_VVIW01000011.1"/>
</dbReference>
<keyword evidence="4 5" id="KW-0413">Isomerase</keyword>
<gene>
    <name evidence="9" type="ORF">F1609_18665</name>
</gene>
<evidence type="ECO:0000256" key="2">
    <source>
        <dbReference type="ARBA" id="ARBA00006577"/>
    </source>
</evidence>
<dbReference type="PANTHER" id="PTHR43811:SF19">
    <property type="entry name" value="39 KDA FK506-BINDING NUCLEAR PROTEIN"/>
    <property type="match status" value="1"/>
</dbReference>
<dbReference type="Proteomes" id="UP000819052">
    <property type="component" value="Unassembled WGS sequence"/>
</dbReference>
<reference evidence="9 10" key="1">
    <citation type="submission" date="2019-09" db="EMBL/GenBank/DDBJ databases">
        <title>Taxonomy of Antarctic Massilia spp.: description of Massilia rubra sp. nov., Massilia aquatica sp. nov., Massilia mucilaginosa sp. nov., Massilia frigida sp. nov. isolated from streams, lakes and regoliths.</title>
        <authorList>
            <person name="Holochova P."/>
            <person name="Sedlacek I."/>
            <person name="Kralova S."/>
            <person name="Maslanova I."/>
            <person name="Busse H.-J."/>
            <person name="Stankova E."/>
            <person name="Vrbovska V."/>
            <person name="Kovarovic V."/>
            <person name="Bartak M."/>
            <person name="Svec P."/>
            <person name="Pantucek R."/>
        </authorList>
    </citation>
    <scope>NUCLEOTIDE SEQUENCE [LARGE SCALE GENOMIC DNA]</scope>
    <source>
        <strain evidence="9 10">CCM 8693</strain>
    </source>
</reference>
<organism evidence="9 10">
    <name type="scientific">Massilia aquatica</name>
    <dbReference type="NCBI Taxonomy" id="2609000"/>
    <lineage>
        <taxon>Bacteria</taxon>
        <taxon>Pseudomonadati</taxon>
        <taxon>Pseudomonadota</taxon>
        <taxon>Betaproteobacteria</taxon>
        <taxon>Burkholderiales</taxon>
        <taxon>Oxalobacteraceae</taxon>
        <taxon>Telluria group</taxon>
        <taxon>Massilia</taxon>
    </lineage>
</organism>
<feature type="domain" description="PPIase FKBP-type" evidence="8">
    <location>
        <begin position="62"/>
        <end position="155"/>
    </location>
</feature>
<sequence length="155" mass="15825">MKLKLTLAAAFVATLALSACGSSDNSPVQVAPLPPPAVVTTDPAAFASKDTVLGTGAEAALGKAINVHYTGWLYDSTKPDNKGTQFESTVGKAPVAFMLTKGTLIEGWTDGIPGMKAGGKRTLTIPSSKGYGTSGRGPVPANTGMVFEIELISVN</sequence>